<organism evidence="1 2">
    <name type="scientific">Brassica napus</name>
    <name type="common">Rape</name>
    <dbReference type="NCBI Taxonomy" id="3708"/>
    <lineage>
        <taxon>Eukaryota</taxon>
        <taxon>Viridiplantae</taxon>
        <taxon>Streptophyta</taxon>
        <taxon>Embryophyta</taxon>
        <taxon>Tracheophyta</taxon>
        <taxon>Spermatophyta</taxon>
        <taxon>Magnoliopsida</taxon>
        <taxon>eudicotyledons</taxon>
        <taxon>Gunneridae</taxon>
        <taxon>Pentapetalae</taxon>
        <taxon>rosids</taxon>
        <taxon>malvids</taxon>
        <taxon>Brassicales</taxon>
        <taxon>Brassicaceae</taxon>
        <taxon>Brassiceae</taxon>
        <taxon>Brassica</taxon>
    </lineage>
</organism>
<evidence type="ECO:0000313" key="1">
    <source>
        <dbReference type="EMBL" id="KAH0918274.1"/>
    </source>
</evidence>
<name>A0ABQ8CMJ3_BRANA</name>
<gene>
    <name evidence="1" type="ORF">HID58_025934</name>
</gene>
<evidence type="ECO:0000313" key="2">
    <source>
        <dbReference type="Proteomes" id="UP000824890"/>
    </source>
</evidence>
<evidence type="ECO:0008006" key="3">
    <source>
        <dbReference type="Google" id="ProtNLM"/>
    </source>
</evidence>
<reference evidence="1 2" key="1">
    <citation type="submission" date="2021-05" db="EMBL/GenBank/DDBJ databases">
        <title>Genome Assembly of Synthetic Allotetraploid Brassica napus Reveals Homoeologous Exchanges between Subgenomes.</title>
        <authorList>
            <person name="Davis J.T."/>
        </authorList>
    </citation>
    <scope>NUCLEOTIDE SEQUENCE [LARGE SCALE GENOMIC DNA]</scope>
    <source>
        <strain evidence="2">cv. Da-Ae</strain>
        <tissue evidence="1">Seedling</tissue>
    </source>
</reference>
<proteinExistence type="predicted"/>
<keyword evidence="2" id="KW-1185">Reference proteome</keyword>
<dbReference type="Proteomes" id="UP000824890">
    <property type="component" value="Unassembled WGS sequence"/>
</dbReference>
<protein>
    <recommendedName>
        <fullName evidence="3">Protein FAR1-RELATED SEQUENCE</fullName>
    </recommendedName>
</protein>
<accession>A0ABQ8CMJ3</accession>
<comment type="caution">
    <text evidence="1">The sequence shown here is derived from an EMBL/GenBank/DDBJ whole genome shotgun (WGS) entry which is preliminary data.</text>
</comment>
<sequence>MLYLLATYWANESVRKALQIKKLYKTVHFKEFSKEALSSFLRSIIVVEHREMDTINVPYHMDNSINGYCSLIFRSEFFSPTKIQNLYMISSFIKPKNAFAFLESMHSFKSKRLKPLSKTPL</sequence>
<dbReference type="EMBL" id="JAGKQM010000007">
    <property type="protein sequence ID" value="KAH0918274.1"/>
    <property type="molecule type" value="Genomic_DNA"/>
</dbReference>